<evidence type="ECO:0000256" key="3">
    <source>
        <dbReference type="PROSITE-ProRule" id="PRU00236"/>
    </source>
</evidence>
<dbReference type="GO" id="GO:0046872">
    <property type="term" value="F:metal ion binding"/>
    <property type="evidence" value="ECO:0007669"/>
    <property type="project" value="UniProtKB-KW"/>
</dbReference>
<comment type="caution">
    <text evidence="5">The sequence shown here is derived from an EMBL/GenBank/DDBJ whole genome shotgun (WGS) entry which is preliminary data.</text>
</comment>
<keyword evidence="6" id="KW-1185">Reference proteome</keyword>
<proteinExistence type="predicted"/>
<dbReference type="GO" id="GO:0016740">
    <property type="term" value="F:transferase activity"/>
    <property type="evidence" value="ECO:0007669"/>
    <property type="project" value="UniProtKB-KW"/>
</dbReference>
<keyword evidence="1" id="KW-0808">Transferase</keyword>
<dbReference type="Pfam" id="PF02146">
    <property type="entry name" value="SIR2"/>
    <property type="match status" value="2"/>
</dbReference>
<sequence>MDRIEAAARELREADAALALTGAGVSAPSGVPPFRGEDGIWSEYDPDAFDVWRFRREPGEFWTDWLELRADLLDADLEPNAAHRALADLATAGRLDAIVTQNIDGLHEEAAALADREDARGDAARGGVSADSGGLIELHGNARRAVCRNCGWTTDADDARERAESGDLPPRCDVCDGALKPDAVLFGEQLPRDALARARRLAADSDVFLVAGSSLTVEPAASLPAEAADRGATLVVVNLDETPLDSRADYVFRADVTETLPALRDALRE</sequence>
<dbReference type="PROSITE" id="PS50305">
    <property type="entry name" value="SIRTUIN"/>
    <property type="match status" value="1"/>
</dbReference>
<protein>
    <submittedName>
        <fullName evidence="5">NAD-dependent deacetylase</fullName>
    </submittedName>
</protein>
<dbReference type="InterPro" id="IPR026590">
    <property type="entry name" value="Ssirtuin_cat_dom"/>
</dbReference>
<evidence type="ECO:0000313" key="5">
    <source>
        <dbReference type="EMBL" id="MFC7081570.1"/>
    </source>
</evidence>
<dbReference type="InterPro" id="IPR003000">
    <property type="entry name" value="Sirtuin"/>
</dbReference>
<evidence type="ECO:0000259" key="4">
    <source>
        <dbReference type="PROSITE" id="PS50305"/>
    </source>
</evidence>
<dbReference type="SUPFAM" id="SSF52467">
    <property type="entry name" value="DHS-like NAD/FAD-binding domain"/>
    <property type="match status" value="1"/>
</dbReference>
<evidence type="ECO:0000313" key="6">
    <source>
        <dbReference type="Proteomes" id="UP001596407"/>
    </source>
</evidence>
<reference evidence="5 6" key="1">
    <citation type="journal article" date="2019" name="Int. J. Syst. Evol. Microbiol.">
        <title>The Global Catalogue of Microorganisms (GCM) 10K type strain sequencing project: providing services to taxonomists for standard genome sequencing and annotation.</title>
        <authorList>
            <consortium name="The Broad Institute Genomics Platform"/>
            <consortium name="The Broad Institute Genome Sequencing Center for Infectious Disease"/>
            <person name="Wu L."/>
            <person name="Ma J."/>
        </authorList>
    </citation>
    <scope>NUCLEOTIDE SEQUENCE [LARGE SCALE GENOMIC DNA]</scope>
    <source>
        <strain evidence="5 6">DT72</strain>
    </source>
</reference>
<dbReference type="PANTHER" id="PTHR11085">
    <property type="entry name" value="NAD-DEPENDENT PROTEIN DEACYLASE SIRTUIN-5, MITOCHONDRIAL-RELATED"/>
    <property type="match status" value="1"/>
</dbReference>
<dbReference type="RefSeq" id="WP_276280496.1">
    <property type="nucleotide sequence ID" value="NZ_CP119809.1"/>
</dbReference>
<feature type="binding site" evidence="3">
    <location>
        <position position="150"/>
    </location>
    <ligand>
        <name>Zn(2+)</name>
        <dbReference type="ChEBI" id="CHEBI:29105"/>
    </ligand>
</feature>
<dbReference type="InterPro" id="IPR029035">
    <property type="entry name" value="DHS-like_NAD/FAD-binding_dom"/>
</dbReference>
<feature type="domain" description="Deacetylase sirtuin-type" evidence="4">
    <location>
        <begin position="1"/>
        <end position="269"/>
    </location>
</feature>
<organism evidence="5 6">
    <name type="scientific">Halorussus caseinilyticus</name>
    <dbReference type="NCBI Taxonomy" id="3034025"/>
    <lineage>
        <taxon>Archaea</taxon>
        <taxon>Methanobacteriati</taxon>
        <taxon>Methanobacteriota</taxon>
        <taxon>Stenosarchaea group</taxon>
        <taxon>Halobacteria</taxon>
        <taxon>Halobacteriales</taxon>
        <taxon>Haladaptataceae</taxon>
        <taxon>Halorussus</taxon>
    </lineage>
</organism>
<dbReference type="CDD" id="cd01407">
    <property type="entry name" value="SIR2-fam"/>
    <property type="match status" value="1"/>
</dbReference>
<accession>A0ABD5WRV2</accession>
<feature type="binding site" evidence="3">
    <location>
        <position position="172"/>
    </location>
    <ligand>
        <name>Zn(2+)</name>
        <dbReference type="ChEBI" id="CHEBI:29105"/>
    </ligand>
</feature>
<dbReference type="Gene3D" id="3.40.50.1220">
    <property type="entry name" value="TPP-binding domain"/>
    <property type="match status" value="1"/>
</dbReference>
<evidence type="ECO:0000256" key="2">
    <source>
        <dbReference type="ARBA" id="ARBA00023027"/>
    </source>
</evidence>
<evidence type="ECO:0000256" key="1">
    <source>
        <dbReference type="ARBA" id="ARBA00022679"/>
    </source>
</evidence>
<feature type="binding site" evidence="3">
    <location>
        <position position="175"/>
    </location>
    <ligand>
        <name>Zn(2+)</name>
        <dbReference type="ChEBI" id="CHEBI:29105"/>
    </ligand>
</feature>
<dbReference type="PANTHER" id="PTHR11085:SF10">
    <property type="entry name" value="NAD-DEPENDENT PROTEIN DEACYLASE SIRTUIN-5, MITOCHONDRIAL-RELATED"/>
    <property type="match status" value="1"/>
</dbReference>
<dbReference type="Proteomes" id="UP001596407">
    <property type="component" value="Unassembled WGS sequence"/>
</dbReference>
<dbReference type="InterPro" id="IPR026591">
    <property type="entry name" value="Sirtuin_cat_small_dom_sf"/>
</dbReference>
<dbReference type="GeneID" id="79305135"/>
<dbReference type="AlphaFoldDB" id="A0ABD5WRV2"/>
<dbReference type="EMBL" id="JBHSZH010000005">
    <property type="protein sequence ID" value="MFC7081570.1"/>
    <property type="molecule type" value="Genomic_DNA"/>
</dbReference>
<keyword evidence="2" id="KW-0520">NAD</keyword>
<feature type="binding site" evidence="3">
    <location>
        <position position="147"/>
    </location>
    <ligand>
        <name>Zn(2+)</name>
        <dbReference type="ChEBI" id="CHEBI:29105"/>
    </ligand>
</feature>
<dbReference type="InterPro" id="IPR050134">
    <property type="entry name" value="NAD-dep_sirtuin_deacylases"/>
</dbReference>
<dbReference type="Gene3D" id="3.30.1600.10">
    <property type="entry name" value="SIR2/SIRT2 'Small Domain"/>
    <property type="match status" value="1"/>
</dbReference>
<feature type="active site" description="Proton acceptor" evidence="3">
    <location>
        <position position="139"/>
    </location>
</feature>
<gene>
    <name evidence="5" type="ORF">ACFQJ6_17125</name>
</gene>
<keyword evidence="3" id="KW-0862">Zinc</keyword>
<name>A0ABD5WRV2_9EURY</name>
<keyword evidence="3" id="KW-0479">Metal-binding</keyword>